<comment type="caution">
    <text evidence="3">The sequence shown here is derived from an EMBL/GenBank/DDBJ whole genome shotgun (WGS) entry which is preliminary data.</text>
</comment>
<dbReference type="RefSeq" id="XP_067076895.1">
    <property type="nucleotide sequence ID" value="XM_067220794.1"/>
</dbReference>
<evidence type="ECO:0000313" key="4">
    <source>
        <dbReference type="Proteomes" id="UP000195570"/>
    </source>
</evidence>
<proteinExistence type="predicted"/>
<organism evidence="3 4">
    <name type="scientific">Trypanosoma equiperdum</name>
    <dbReference type="NCBI Taxonomy" id="5694"/>
    <lineage>
        <taxon>Eukaryota</taxon>
        <taxon>Discoba</taxon>
        <taxon>Euglenozoa</taxon>
        <taxon>Kinetoplastea</taxon>
        <taxon>Metakinetoplastina</taxon>
        <taxon>Trypanosomatida</taxon>
        <taxon>Trypanosomatidae</taxon>
        <taxon>Trypanosoma</taxon>
    </lineage>
</organism>
<feature type="coiled-coil region" evidence="1">
    <location>
        <begin position="77"/>
        <end position="104"/>
    </location>
</feature>
<reference evidence="3" key="1">
    <citation type="submission" date="2016-09" db="EMBL/GenBank/DDBJ databases">
        <authorList>
            <person name="Hebert L."/>
            <person name="Moumen B."/>
        </authorList>
    </citation>
    <scope>NUCLEOTIDE SEQUENCE [LARGE SCALE GENOMIC DNA]</scope>
    <source>
        <strain evidence="3">OVI</strain>
    </source>
</reference>
<sequence length="285" mass="32702">MKNALEQLDRHPLVNFQMDVSPLYSALKNIMQEQIQQAQLQEKISQRLTNLEAEVRSVGVRQKEFEDSLDALTPDAKLQTQQTLKELSTNIKNLTSDMKKVRYDVGEAMRTAVDAKRGIHDLESELLSIRQQQRDFSDLHQEVMREHLKFTAAVKDIRWKIEEQEKIIQEFSQVKAQNTSEVDESKLHGMLSALCERTDQNFRSVEESSFAVDAELTRLRADMKFVQNEVRMLRSELHRGGNHLRRDVGCRRQSPHGGSQGADKSALRNEEHLNGYESASTQGAL</sequence>
<dbReference type="AlphaFoldDB" id="A0A1G4I0W7"/>
<feature type="region of interest" description="Disordered" evidence="2">
    <location>
        <begin position="244"/>
        <end position="285"/>
    </location>
</feature>
<evidence type="ECO:0000313" key="3">
    <source>
        <dbReference type="EMBL" id="SCU65268.1"/>
    </source>
</evidence>
<keyword evidence="1" id="KW-0175">Coiled coil</keyword>
<dbReference type="EMBL" id="CZPT02000257">
    <property type="protein sequence ID" value="SCU65268.1"/>
    <property type="molecule type" value="Genomic_DNA"/>
</dbReference>
<name>A0A1G4I0W7_TRYEQ</name>
<dbReference type="VEuPathDB" id="TriTrypDB:TEOVI_000805700"/>
<protein>
    <submittedName>
        <fullName evidence="3">Uncharacterized protein</fullName>
    </submittedName>
</protein>
<evidence type="ECO:0000256" key="1">
    <source>
        <dbReference type="SAM" id="Coils"/>
    </source>
</evidence>
<accession>A0A1G4I0W7</accession>
<gene>
    <name evidence="3" type="ORF">TEOVI_000805700</name>
</gene>
<feature type="compositionally biased region" description="Basic and acidic residues" evidence="2">
    <location>
        <begin position="265"/>
        <end position="274"/>
    </location>
</feature>
<dbReference type="GeneID" id="92381991"/>
<evidence type="ECO:0000256" key="2">
    <source>
        <dbReference type="SAM" id="MobiDB-lite"/>
    </source>
</evidence>
<keyword evidence="4" id="KW-1185">Reference proteome</keyword>
<dbReference type="Proteomes" id="UP000195570">
    <property type="component" value="Unassembled WGS sequence"/>
</dbReference>